<evidence type="ECO:0000313" key="2">
    <source>
        <dbReference type="Proteomes" id="UP000183442"/>
    </source>
</evidence>
<sequence length="226" mass="26086">MELNSLLIEERDDLQDLFSKYGALALEKQEILSNLVGDAEPELDIENGTVRFNNMEFPIQLIGFLDPNEFTWSWAWDNKEIGFPEELIEEAKAVKEFGEKQNISQFIENVFSASFNEAHILTMTISSLFDNDAYCAVNYGSFVFFVTIKSDDIQLTDDPDVFANIINDFHRRFEINHRKALKSYAEIKGYEYKERDDFSLVKVGDDRVVIGLTERKNIQSIKVIKA</sequence>
<proteinExistence type="predicted"/>
<protein>
    <submittedName>
        <fullName evidence="1">Uncharacterized protein</fullName>
    </submittedName>
</protein>
<evidence type="ECO:0000313" key="1">
    <source>
        <dbReference type="EMBL" id="SFL39911.1"/>
    </source>
</evidence>
<name>A0A1I4HEH3_METOL</name>
<dbReference type="OrthoDB" id="76345at2157"/>
<dbReference type="InterPro" id="IPR049249">
    <property type="entry name" value="DUF6882"/>
</dbReference>
<dbReference type="Proteomes" id="UP000183442">
    <property type="component" value="Unassembled WGS sequence"/>
</dbReference>
<dbReference type="Pfam" id="PF21813">
    <property type="entry name" value="DUF6882"/>
    <property type="match status" value="1"/>
</dbReference>
<organism evidence="1 2">
    <name type="scientific">Methanobrevibacter olleyae</name>
    <dbReference type="NCBI Taxonomy" id="294671"/>
    <lineage>
        <taxon>Archaea</taxon>
        <taxon>Methanobacteriati</taxon>
        <taxon>Methanobacteriota</taxon>
        <taxon>Methanomada group</taxon>
        <taxon>Methanobacteria</taxon>
        <taxon>Methanobacteriales</taxon>
        <taxon>Methanobacteriaceae</taxon>
        <taxon>Methanobrevibacter</taxon>
    </lineage>
</organism>
<gene>
    <name evidence="1" type="ORF">SAMN02910297_00781</name>
</gene>
<accession>A0A1I4HEH3</accession>
<dbReference type="AlphaFoldDB" id="A0A1I4HEH3"/>
<dbReference type="RefSeq" id="WP_074798290.1">
    <property type="nucleotide sequence ID" value="NZ_FOTL01000009.1"/>
</dbReference>
<dbReference type="EMBL" id="FOTL01000009">
    <property type="protein sequence ID" value="SFL39911.1"/>
    <property type="molecule type" value="Genomic_DNA"/>
</dbReference>
<reference evidence="2" key="1">
    <citation type="submission" date="2016-10" db="EMBL/GenBank/DDBJ databases">
        <authorList>
            <person name="Varghese N."/>
        </authorList>
    </citation>
    <scope>NUCLEOTIDE SEQUENCE [LARGE SCALE GENOMIC DNA]</scope>
    <source>
        <strain evidence="2">DSM 16632</strain>
    </source>
</reference>